<organism evidence="3 4">
    <name type="scientific">Streptomyces chisholmiae</name>
    <dbReference type="NCBI Taxonomy" id="3075540"/>
    <lineage>
        <taxon>Bacteria</taxon>
        <taxon>Bacillati</taxon>
        <taxon>Actinomycetota</taxon>
        <taxon>Actinomycetes</taxon>
        <taxon>Kitasatosporales</taxon>
        <taxon>Streptomycetaceae</taxon>
        <taxon>Streptomyces</taxon>
    </lineage>
</organism>
<reference evidence="4" key="1">
    <citation type="submission" date="2023-07" db="EMBL/GenBank/DDBJ databases">
        <title>30 novel species of actinomycetes from the DSMZ collection.</title>
        <authorList>
            <person name="Nouioui I."/>
        </authorList>
    </citation>
    <scope>NUCLEOTIDE SEQUENCE [LARGE SCALE GENOMIC DNA]</scope>
    <source>
        <strain evidence="4">DSM 44915</strain>
    </source>
</reference>
<evidence type="ECO:0000313" key="3">
    <source>
        <dbReference type="EMBL" id="MDT0265132.1"/>
    </source>
</evidence>
<accession>A0ABU2JJP0</accession>
<dbReference type="Gene3D" id="3.30.530.20">
    <property type="match status" value="1"/>
</dbReference>
<feature type="domain" description="Activator of Hsp90 ATPase homologue 1/2-like C-terminal" evidence="2">
    <location>
        <begin position="35"/>
        <end position="148"/>
    </location>
</feature>
<dbReference type="InterPro" id="IPR023393">
    <property type="entry name" value="START-like_dom_sf"/>
</dbReference>
<sequence>MAELLDEINAVHRAVGRRDIPAGASTTVLLSRRYDATLEDVWNACTTPERVARWLTPVTGDLRPGGSYQLTGNAHGEILLCERPTLLRVTWVFGEDITPADVSEVTLRLSPQEYGATLFELEHAAVGDPAFWERYGPGAAGVGWDLSLLGLSWHLAGTGPADPESWAAAAEGREFVVNTSQRWRAAHVAFGAPPDVAQRAAAQTTAFYTGES</sequence>
<comment type="caution">
    <text evidence="3">The sequence shown here is derived from an EMBL/GenBank/DDBJ whole genome shotgun (WGS) entry which is preliminary data.</text>
</comment>
<protein>
    <submittedName>
        <fullName evidence="3">SRPBCC family protein</fullName>
    </submittedName>
</protein>
<evidence type="ECO:0000259" key="2">
    <source>
        <dbReference type="Pfam" id="PF08327"/>
    </source>
</evidence>
<dbReference type="CDD" id="cd08899">
    <property type="entry name" value="SRPBCC_CalC_Aha1-like_6"/>
    <property type="match status" value="1"/>
</dbReference>
<name>A0ABU2JJP0_9ACTN</name>
<dbReference type="InterPro" id="IPR013538">
    <property type="entry name" value="ASHA1/2-like_C"/>
</dbReference>
<comment type="similarity">
    <text evidence="1">Belongs to the AHA1 family.</text>
</comment>
<gene>
    <name evidence="3" type="ORF">RM844_02390</name>
</gene>
<proteinExistence type="inferred from homology"/>
<dbReference type="SUPFAM" id="SSF55961">
    <property type="entry name" value="Bet v1-like"/>
    <property type="match status" value="1"/>
</dbReference>
<dbReference type="EMBL" id="JAVREO010000001">
    <property type="protein sequence ID" value="MDT0265132.1"/>
    <property type="molecule type" value="Genomic_DNA"/>
</dbReference>
<evidence type="ECO:0000256" key="1">
    <source>
        <dbReference type="ARBA" id="ARBA00006817"/>
    </source>
</evidence>
<keyword evidence="4" id="KW-1185">Reference proteome</keyword>
<dbReference type="Proteomes" id="UP001183410">
    <property type="component" value="Unassembled WGS sequence"/>
</dbReference>
<evidence type="ECO:0000313" key="4">
    <source>
        <dbReference type="Proteomes" id="UP001183410"/>
    </source>
</evidence>
<dbReference type="Pfam" id="PF08327">
    <property type="entry name" value="AHSA1"/>
    <property type="match status" value="1"/>
</dbReference>